<reference evidence="1 2" key="1">
    <citation type="submission" date="2017-04" db="EMBL/GenBank/DDBJ databases">
        <title>Isolation of lytic bacteriophages infecting Pseudomonas strains for biocontrol of fish and shrimp spoilage during chilled storage.</title>
        <authorList>
            <person name="Yang Z."/>
            <person name="Tao X."/>
            <person name="Gao L."/>
            <person name="Rao S."/>
        </authorList>
    </citation>
    <scope>NUCLEOTIDE SEQUENCE [LARGE SCALE GENOMIC DNA]</scope>
</reference>
<accession>A0A2U7N898</accession>
<name>A0A2U7N898_9CAUD</name>
<evidence type="ECO:0000313" key="1">
    <source>
        <dbReference type="EMBL" id="ASD52023.1"/>
    </source>
</evidence>
<organism evidence="1 2">
    <name type="scientific">Pseudomonas phage PspYZU05</name>
    <dbReference type="NCBI Taxonomy" id="1983556"/>
    <lineage>
        <taxon>Viruses</taxon>
        <taxon>Duplodnaviria</taxon>
        <taxon>Heunggongvirae</taxon>
        <taxon>Uroviricota</taxon>
        <taxon>Caudoviricetes</taxon>
        <taxon>Pantevenvirales</taxon>
        <taxon>Straboviridae</taxon>
        <taxon>Jiangsuvirus</taxon>
        <taxon>Jiangsuvirus pspyzu05</taxon>
    </lineage>
</organism>
<gene>
    <name evidence="1" type="ORF">PspYZU05_71</name>
</gene>
<keyword evidence="2" id="KW-1185">Reference proteome</keyword>
<dbReference type="Gene3D" id="3.40.50.300">
    <property type="entry name" value="P-loop containing nucleotide triphosphate hydrolases"/>
    <property type="match status" value="1"/>
</dbReference>
<sequence>MANLIIVEGPDNSGKSTFIEELRDVFGYTKITFPKRTKEGIFKIASRNEVEIFNAMLEHLDPSKVYIIDRCHISNIVYEAIRGSNVTQYKEDLKLLLEKHDVYIVPTTRNKIVCDFSDDLISLSPFGFNKVIDLYDEIYSELGLKPEKLIEMDSHNNYIKTNTDTVTDVMKRIYHKFS</sequence>
<dbReference type="InterPro" id="IPR027417">
    <property type="entry name" value="P-loop_NTPase"/>
</dbReference>
<proteinExistence type="predicted"/>
<dbReference type="SUPFAM" id="SSF52540">
    <property type="entry name" value="P-loop containing nucleoside triphosphate hydrolases"/>
    <property type="match status" value="1"/>
</dbReference>
<evidence type="ECO:0000313" key="2">
    <source>
        <dbReference type="Proteomes" id="UP000247773"/>
    </source>
</evidence>
<dbReference type="Proteomes" id="UP000247773">
    <property type="component" value="Genome"/>
</dbReference>
<dbReference type="EMBL" id="KY971610">
    <property type="protein sequence ID" value="ASD52023.1"/>
    <property type="molecule type" value="Genomic_DNA"/>
</dbReference>
<protein>
    <submittedName>
        <fullName evidence="1">Uncharacterized protein</fullName>
    </submittedName>
</protein>